<dbReference type="Proteomes" id="UP000005522">
    <property type="component" value="Chromosome"/>
</dbReference>
<evidence type="ECO:0000256" key="4">
    <source>
        <dbReference type="ARBA" id="ARBA00023136"/>
    </source>
</evidence>
<dbReference type="GO" id="GO:0016020">
    <property type="term" value="C:membrane"/>
    <property type="evidence" value="ECO:0007669"/>
    <property type="project" value="UniProtKB-SubCell"/>
</dbReference>
<gene>
    <name evidence="7" type="ORF">Acaty_c0230</name>
</gene>
<dbReference type="InterPro" id="IPR049453">
    <property type="entry name" value="Memb_transporter_dom"/>
</dbReference>
<comment type="subcellular location">
    <subcellularLocation>
        <location evidence="1">Membrane</location>
        <topology evidence="1">Multi-pass membrane protein</topology>
    </subcellularLocation>
</comment>
<accession>A0A059ZVX4</accession>
<dbReference type="eggNOG" id="COG4129">
    <property type="taxonomic scope" value="Bacteria"/>
</dbReference>
<dbReference type="HOGENOM" id="CLU_1465233_0_0_6"/>
<dbReference type="KEGG" id="acz:Acaty_c0230"/>
<evidence type="ECO:0000256" key="2">
    <source>
        <dbReference type="ARBA" id="ARBA00022692"/>
    </source>
</evidence>
<feature type="transmembrane region" description="Helical" evidence="5">
    <location>
        <begin position="23"/>
        <end position="44"/>
    </location>
</feature>
<protein>
    <recommendedName>
        <fullName evidence="6">Integral membrane bound transporter domain-containing protein</fullName>
    </recommendedName>
</protein>
<keyword evidence="2 5" id="KW-0812">Transmembrane</keyword>
<dbReference type="RefSeq" id="WP_004870141.1">
    <property type="nucleotide sequence ID" value="NZ_CP005986.1"/>
</dbReference>
<evidence type="ECO:0000256" key="1">
    <source>
        <dbReference type="ARBA" id="ARBA00004141"/>
    </source>
</evidence>
<evidence type="ECO:0000313" key="8">
    <source>
        <dbReference type="Proteomes" id="UP000005522"/>
    </source>
</evidence>
<feature type="transmembrane region" description="Helical" evidence="5">
    <location>
        <begin position="82"/>
        <end position="101"/>
    </location>
</feature>
<name>A0A059ZVX4_ACICK</name>
<proteinExistence type="predicted"/>
<dbReference type="AlphaFoldDB" id="A0A059ZVX4"/>
<evidence type="ECO:0000259" key="6">
    <source>
        <dbReference type="Pfam" id="PF13515"/>
    </source>
</evidence>
<feature type="transmembrane region" description="Helical" evidence="5">
    <location>
        <begin position="107"/>
        <end position="125"/>
    </location>
</feature>
<evidence type="ECO:0000256" key="5">
    <source>
        <dbReference type="SAM" id="Phobius"/>
    </source>
</evidence>
<dbReference type="EMBL" id="CP005986">
    <property type="protein sequence ID" value="AIA54121.1"/>
    <property type="molecule type" value="Genomic_DNA"/>
</dbReference>
<sequence length="184" mass="20191">MNLFPQAQDHLLRAERKLQRKGPYLHSVALTVLVMAAYFLGYGLDDVVPTHVTAAVIGALWSAVTVLAVFKDEWTETWHGFWSTLASGLLGGVVAILYLLYLPQKMLALAVVMVVALLSSQLLGFQDRGRQVVSTVLLIVIFSHLNRSPPWLNVGMRLAEVLIGSMVGLLGGWLLRNAGVLEEE</sequence>
<dbReference type="Pfam" id="PF13515">
    <property type="entry name" value="FUSC_2"/>
    <property type="match status" value="1"/>
</dbReference>
<keyword evidence="3 5" id="KW-1133">Transmembrane helix</keyword>
<feature type="domain" description="Integral membrane bound transporter" evidence="6">
    <location>
        <begin position="60"/>
        <end position="170"/>
    </location>
</feature>
<feature type="transmembrane region" description="Helical" evidence="5">
    <location>
        <begin position="50"/>
        <end position="70"/>
    </location>
</feature>
<evidence type="ECO:0000256" key="3">
    <source>
        <dbReference type="ARBA" id="ARBA00022989"/>
    </source>
</evidence>
<evidence type="ECO:0000313" key="7">
    <source>
        <dbReference type="EMBL" id="AIA54121.1"/>
    </source>
</evidence>
<keyword evidence="4 5" id="KW-0472">Membrane</keyword>
<organism evidence="7 8">
    <name type="scientific">Acidithiobacillus caldus (strain ATCC 51756 / DSM 8584 / KU)</name>
    <dbReference type="NCBI Taxonomy" id="637389"/>
    <lineage>
        <taxon>Bacteria</taxon>
        <taxon>Pseudomonadati</taxon>
        <taxon>Pseudomonadota</taxon>
        <taxon>Acidithiobacillia</taxon>
        <taxon>Acidithiobacillales</taxon>
        <taxon>Acidithiobacillaceae</taxon>
        <taxon>Acidithiobacillus</taxon>
    </lineage>
</organism>
<reference evidence="7 8" key="1">
    <citation type="journal article" date="2009" name="J. Bacteriol.">
        <title>Draft genome sequence of the extremely acidophilic bacterium Acidithiobacillus caldus ATCC 51756 reveals metabolic versatility in the genus Acidithiobacillus.</title>
        <authorList>
            <person name="Valdes J."/>
            <person name="Quatrini R."/>
            <person name="Hallberg K."/>
            <person name="Dopson M."/>
            <person name="Valenzuela P.D."/>
            <person name="Holmes D.S."/>
        </authorList>
    </citation>
    <scope>NUCLEOTIDE SEQUENCE [LARGE SCALE GENOMIC DNA]</scope>
    <source>
        <strain evidence="8">ATCC 51756 / DSM 8584 / KU</strain>
    </source>
</reference>